<dbReference type="PANTHER" id="PTHR43236:SF2">
    <property type="entry name" value="BLL0069 PROTEIN"/>
    <property type="match status" value="1"/>
</dbReference>
<name>A0A6J6E689_9ZZZZ</name>
<reference evidence="2" key="1">
    <citation type="submission" date="2020-05" db="EMBL/GenBank/DDBJ databases">
        <authorList>
            <person name="Chiriac C."/>
            <person name="Salcher M."/>
            <person name="Ghai R."/>
            <person name="Kavagutti S V."/>
        </authorList>
    </citation>
    <scope>NUCLEOTIDE SEQUENCE</scope>
</reference>
<gene>
    <name evidence="2" type="ORF">UFOPK1493_02264</name>
</gene>
<feature type="domain" description="IrrE N-terminal-like" evidence="1">
    <location>
        <begin position="26"/>
        <end position="124"/>
    </location>
</feature>
<dbReference type="Pfam" id="PF06114">
    <property type="entry name" value="Peptidase_M78"/>
    <property type="match status" value="1"/>
</dbReference>
<organism evidence="2">
    <name type="scientific">freshwater metagenome</name>
    <dbReference type="NCBI Taxonomy" id="449393"/>
    <lineage>
        <taxon>unclassified sequences</taxon>
        <taxon>metagenomes</taxon>
        <taxon>ecological metagenomes</taxon>
    </lineage>
</organism>
<sequence>MISGIVGSNTHRALDPKEFRGFALVDPRAAVVFVNGADSKAAQVFTLVHELAHLWLGETALSDLDPRSVRSNDVERWCNQVAAEFLVPMSEFRERFDRRRDLRGQLRPLAELFRVSTQVILGRLREAGVLSWDQYMAELEVEREAVAAFLADRGGGGNYYNTKPVQVSRRFASAVIASAKEGRTPYTRAMRLLDMKKESTFDGLAEHLGVV</sequence>
<dbReference type="Gene3D" id="1.10.10.2910">
    <property type="match status" value="1"/>
</dbReference>
<proteinExistence type="predicted"/>
<dbReference type="EMBL" id="CAEZSR010000087">
    <property type="protein sequence ID" value="CAB4568888.1"/>
    <property type="molecule type" value="Genomic_DNA"/>
</dbReference>
<accession>A0A6J6E689</accession>
<dbReference type="AlphaFoldDB" id="A0A6J6E689"/>
<dbReference type="InterPro" id="IPR010359">
    <property type="entry name" value="IrrE_HExxH"/>
</dbReference>
<protein>
    <submittedName>
        <fullName evidence="2">Unannotated protein</fullName>
    </submittedName>
</protein>
<evidence type="ECO:0000313" key="2">
    <source>
        <dbReference type="EMBL" id="CAB4568888.1"/>
    </source>
</evidence>
<dbReference type="InterPro" id="IPR052345">
    <property type="entry name" value="Rad_response_metalloprotease"/>
</dbReference>
<evidence type="ECO:0000259" key="1">
    <source>
        <dbReference type="Pfam" id="PF06114"/>
    </source>
</evidence>
<dbReference type="PANTHER" id="PTHR43236">
    <property type="entry name" value="ANTITOXIN HIGA1"/>
    <property type="match status" value="1"/>
</dbReference>